<dbReference type="PANTHER" id="PTHR31044:SF33">
    <property type="entry name" value="PLASMODESMATA CALLOSE-BINDING PROTEIN 5"/>
    <property type="match status" value="1"/>
</dbReference>
<protein>
    <recommendedName>
        <fullName evidence="3">X8 domain-containing protein</fullName>
    </recommendedName>
</protein>
<proteinExistence type="predicted"/>
<keyword evidence="2" id="KW-0472">Membrane</keyword>
<comment type="caution">
    <text evidence="4">The sequence shown here is derived from an EMBL/GenBank/DDBJ whole genome shotgun (WGS) entry which is preliminary data.</text>
</comment>
<evidence type="ECO:0000259" key="3">
    <source>
        <dbReference type="SMART" id="SM00768"/>
    </source>
</evidence>
<evidence type="ECO:0000256" key="1">
    <source>
        <dbReference type="ARBA" id="ARBA00022729"/>
    </source>
</evidence>
<evidence type="ECO:0000313" key="5">
    <source>
        <dbReference type="Proteomes" id="UP000626092"/>
    </source>
</evidence>
<dbReference type="OrthoDB" id="1919050at2759"/>
<feature type="transmembrane region" description="Helical" evidence="2">
    <location>
        <begin position="120"/>
        <end position="141"/>
    </location>
</feature>
<dbReference type="Proteomes" id="UP000626092">
    <property type="component" value="Unassembled WGS sequence"/>
</dbReference>
<reference evidence="4" key="1">
    <citation type="submission" date="2019-11" db="EMBL/GenBank/DDBJ databases">
        <authorList>
            <person name="Liu Y."/>
            <person name="Hou J."/>
            <person name="Li T.-Q."/>
            <person name="Guan C.-H."/>
            <person name="Wu X."/>
            <person name="Wu H.-Z."/>
            <person name="Ling F."/>
            <person name="Zhang R."/>
            <person name="Shi X.-G."/>
            <person name="Ren J.-P."/>
            <person name="Chen E.-F."/>
            <person name="Sun J.-M."/>
        </authorList>
    </citation>
    <scope>NUCLEOTIDE SEQUENCE</scope>
    <source>
        <strain evidence="4">Adult_tree_wgs_1</strain>
        <tissue evidence="4">Leaves</tissue>
    </source>
</reference>
<keyword evidence="1" id="KW-0732">Signal</keyword>
<dbReference type="Gene3D" id="1.20.58.1040">
    <property type="match status" value="1"/>
</dbReference>
<evidence type="ECO:0000256" key="2">
    <source>
        <dbReference type="SAM" id="Phobius"/>
    </source>
</evidence>
<feature type="domain" description="X8" evidence="3">
    <location>
        <begin position="4"/>
        <end position="83"/>
    </location>
</feature>
<dbReference type="SMART" id="SM00768">
    <property type="entry name" value="X8"/>
    <property type="match status" value="1"/>
</dbReference>
<dbReference type="Pfam" id="PF07983">
    <property type="entry name" value="X8"/>
    <property type="match status" value="1"/>
</dbReference>
<dbReference type="InterPro" id="IPR044788">
    <property type="entry name" value="X8_dom_prot"/>
</dbReference>
<name>A0A834GRA2_RHOSS</name>
<keyword evidence="5" id="KW-1185">Reference proteome</keyword>
<dbReference type="InterPro" id="IPR012946">
    <property type="entry name" value="X8"/>
</dbReference>
<dbReference type="GO" id="GO:0009506">
    <property type="term" value="C:plasmodesma"/>
    <property type="evidence" value="ECO:0007669"/>
    <property type="project" value="UniProtKB-ARBA"/>
</dbReference>
<accession>A0A834GRA2</accession>
<dbReference type="AlphaFoldDB" id="A0A834GRA2"/>
<sequence>MPELWCVAMNNANSSTLQAVLDWACGPGGADCGPCYDSGDILTMASYAFNNYFLTHGLTDDSCNFAGTAALTSLNPSHGSCKFPSSFTVNNGGFTGPSMTAGIYPTNLDISGGSYFSGTWYWPLITIHFFLGNYIVFWGTAQFGNS</sequence>
<keyword evidence="2" id="KW-1133">Transmembrane helix</keyword>
<keyword evidence="2" id="KW-0812">Transmembrane</keyword>
<dbReference type="EMBL" id="WJXA01000006">
    <property type="protein sequence ID" value="KAF7140754.1"/>
    <property type="molecule type" value="Genomic_DNA"/>
</dbReference>
<gene>
    <name evidence="4" type="ORF">RHSIM_Rhsim06G0133900</name>
</gene>
<organism evidence="4 5">
    <name type="scientific">Rhododendron simsii</name>
    <name type="common">Sims's rhododendron</name>
    <dbReference type="NCBI Taxonomy" id="118357"/>
    <lineage>
        <taxon>Eukaryota</taxon>
        <taxon>Viridiplantae</taxon>
        <taxon>Streptophyta</taxon>
        <taxon>Embryophyta</taxon>
        <taxon>Tracheophyta</taxon>
        <taxon>Spermatophyta</taxon>
        <taxon>Magnoliopsida</taxon>
        <taxon>eudicotyledons</taxon>
        <taxon>Gunneridae</taxon>
        <taxon>Pentapetalae</taxon>
        <taxon>asterids</taxon>
        <taxon>Ericales</taxon>
        <taxon>Ericaceae</taxon>
        <taxon>Ericoideae</taxon>
        <taxon>Rhodoreae</taxon>
        <taxon>Rhododendron</taxon>
    </lineage>
</organism>
<evidence type="ECO:0000313" key="4">
    <source>
        <dbReference type="EMBL" id="KAF7140754.1"/>
    </source>
</evidence>
<dbReference type="PANTHER" id="PTHR31044">
    <property type="entry name" value="BETA-1,3 GLUCANASE"/>
    <property type="match status" value="1"/>
</dbReference>